<dbReference type="Proteomes" id="UP000265520">
    <property type="component" value="Unassembled WGS sequence"/>
</dbReference>
<feature type="compositionally biased region" description="Basic and acidic residues" evidence="1">
    <location>
        <begin position="7"/>
        <end position="25"/>
    </location>
</feature>
<sequence length="57" mass="6190">MASASRNHGDGDHDTVPRSPPREYDPVLTPVGNDQEKIPVDNTGDPRDSRETSLSSD</sequence>
<protein>
    <submittedName>
        <fullName evidence="2">Uncharacterized protein</fullName>
    </submittedName>
</protein>
<accession>A0A392VAN4</accession>
<organism evidence="2 3">
    <name type="scientific">Trifolium medium</name>
    <dbReference type="NCBI Taxonomy" id="97028"/>
    <lineage>
        <taxon>Eukaryota</taxon>
        <taxon>Viridiplantae</taxon>
        <taxon>Streptophyta</taxon>
        <taxon>Embryophyta</taxon>
        <taxon>Tracheophyta</taxon>
        <taxon>Spermatophyta</taxon>
        <taxon>Magnoliopsida</taxon>
        <taxon>eudicotyledons</taxon>
        <taxon>Gunneridae</taxon>
        <taxon>Pentapetalae</taxon>
        <taxon>rosids</taxon>
        <taxon>fabids</taxon>
        <taxon>Fabales</taxon>
        <taxon>Fabaceae</taxon>
        <taxon>Papilionoideae</taxon>
        <taxon>50 kb inversion clade</taxon>
        <taxon>NPAAA clade</taxon>
        <taxon>Hologalegina</taxon>
        <taxon>IRL clade</taxon>
        <taxon>Trifolieae</taxon>
        <taxon>Trifolium</taxon>
    </lineage>
</organism>
<feature type="compositionally biased region" description="Basic and acidic residues" evidence="1">
    <location>
        <begin position="34"/>
        <end position="51"/>
    </location>
</feature>
<comment type="caution">
    <text evidence="2">The sequence shown here is derived from an EMBL/GenBank/DDBJ whole genome shotgun (WGS) entry which is preliminary data.</text>
</comment>
<dbReference type="AlphaFoldDB" id="A0A392VAN4"/>
<proteinExistence type="predicted"/>
<name>A0A392VAN4_9FABA</name>
<dbReference type="EMBL" id="LXQA011088175">
    <property type="protein sequence ID" value="MCI84319.1"/>
    <property type="molecule type" value="Genomic_DNA"/>
</dbReference>
<feature type="region of interest" description="Disordered" evidence="1">
    <location>
        <begin position="1"/>
        <end position="57"/>
    </location>
</feature>
<evidence type="ECO:0000313" key="2">
    <source>
        <dbReference type="EMBL" id="MCI84319.1"/>
    </source>
</evidence>
<keyword evidence="3" id="KW-1185">Reference proteome</keyword>
<feature type="non-terminal residue" evidence="2">
    <location>
        <position position="57"/>
    </location>
</feature>
<evidence type="ECO:0000313" key="3">
    <source>
        <dbReference type="Proteomes" id="UP000265520"/>
    </source>
</evidence>
<reference evidence="2 3" key="1">
    <citation type="journal article" date="2018" name="Front. Plant Sci.">
        <title>Red Clover (Trifolium pratense) and Zigzag Clover (T. medium) - A Picture of Genomic Similarities and Differences.</title>
        <authorList>
            <person name="Dluhosova J."/>
            <person name="Istvanek J."/>
            <person name="Nedelnik J."/>
            <person name="Repkova J."/>
        </authorList>
    </citation>
    <scope>NUCLEOTIDE SEQUENCE [LARGE SCALE GENOMIC DNA]</scope>
    <source>
        <strain evidence="3">cv. 10/8</strain>
        <tissue evidence="2">Leaf</tissue>
    </source>
</reference>
<evidence type="ECO:0000256" key="1">
    <source>
        <dbReference type="SAM" id="MobiDB-lite"/>
    </source>
</evidence>